<dbReference type="InterPro" id="IPR036291">
    <property type="entry name" value="NAD(P)-bd_dom_sf"/>
</dbReference>
<dbReference type="SUPFAM" id="SSF51735">
    <property type="entry name" value="NAD(P)-binding Rossmann-fold domains"/>
    <property type="match status" value="1"/>
</dbReference>
<dbReference type="InterPro" id="IPR020904">
    <property type="entry name" value="Sc_DH/Rdtase_CS"/>
</dbReference>
<evidence type="ECO:0000259" key="3">
    <source>
        <dbReference type="SMART" id="SM00822"/>
    </source>
</evidence>
<evidence type="ECO:0000313" key="5">
    <source>
        <dbReference type="Proteomes" id="UP000267128"/>
    </source>
</evidence>
<dbReference type="InterPro" id="IPR002347">
    <property type="entry name" value="SDR_fam"/>
</dbReference>
<dbReference type="SMART" id="SM00822">
    <property type="entry name" value="PKS_KR"/>
    <property type="match status" value="1"/>
</dbReference>
<sequence>MILDRFKVDGQVAVITGAGRGIGAASAVALAEAGADVVISARHSSQLAEVAAQVEAVGRRALVVKADLSVLEQTAGLAQAAYDEFGRLDVIVNNVGGTMPLPFLDTDEDFLVEAFRFNVATAHALTRAAVPLMLTGDDPGGAIVNISSVIGRVSGRGYAAYGTAKAALTHWTRLVSKDLAPLIRVNAIGTGSIMTSALDYVASDEAVMTELAEKTTMQRVGEVEDIAAAVVYLASRAGSFLTGKVVEVDGGLDIPNLDFKLPDLGPVR</sequence>
<dbReference type="Pfam" id="PF13561">
    <property type="entry name" value="adh_short_C2"/>
    <property type="match status" value="1"/>
</dbReference>
<comment type="caution">
    <text evidence="4">The sequence shown here is derived from an EMBL/GenBank/DDBJ whole genome shotgun (WGS) entry which is preliminary data.</text>
</comment>
<gene>
    <name evidence="4" type="ORF">EFK50_10450</name>
</gene>
<dbReference type="PANTHER" id="PTHR43639">
    <property type="entry name" value="OXIDOREDUCTASE, SHORT-CHAIN DEHYDROGENASE/REDUCTASE FAMILY (AFU_ORTHOLOGUE AFUA_5G02870)"/>
    <property type="match status" value="1"/>
</dbReference>
<dbReference type="NCBIfam" id="NF005873">
    <property type="entry name" value="PRK07814.1"/>
    <property type="match status" value="1"/>
</dbReference>
<dbReference type="FunFam" id="3.40.50.720:FF:000084">
    <property type="entry name" value="Short-chain dehydrogenase reductase"/>
    <property type="match status" value="1"/>
</dbReference>
<comment type="similarity">
    <text evidence="1">Belongs to the short-chain dehydrogenases/reductases (SDR) family.</text>
</comment>
<proteinExistence type="inferred from homology"/>
<dbReference type="PRINTS" id="PR00080">
    <property type="entry name" value="SDRFAMILY"/>
</dbReference>
<evidence type="ECO:0000313" key="4">
    <source>
        <dbReference type="EMBL" id="RNL62204.1"/>
    </source>
</evidence>
<dbReference type="EMBL" id="RJSE01000007">
    <property type="protein sequence ID" value="RNL62204.1"/>
    <property type="molecule type" value="Genomic_DNA"/>
</dbReference>
<dbReference type="Gene3D" id="3.40.50.720">
    <property type="entry name" value="NAD(P)-binding Rossmann-like Domain"/>
    <property type="match status" value="1"/>
</dbReference>
<dbReference type="AlphaFoldDB" id="A0A3N0CFH5"/>
<dbReference type="PRINTS" id="PR00081">
    <property type="entry name" value="GDHRDH"/>
</dbReference>
<protein>
    <submittedName>
        <fullName evidence="4">SDR family oxidoreductase</fullName>
    </submittedName>
</protein>
<feature type="domain" description="Ketoreductase" evidence="3">
    <location>
        <begin position="11"/>
        <end position="191"/>
    </location>
</feature>
<dbReference type="PANTHER" id="PTHR43639:SF1">
    <property type="entry name" value="SHORT-CHAIN DEHYDROGENASE_REDUCTASE FAMILY PROTEIN"/>
    <property type="match status" value="1"/>
</dbReference>
<keyword evidence="2" id="KW-0560">Oxidoreductase</keyword>
<accession>A0A3N0CFH5</accession>
<reference evidence="4 5" key="1">
    <citation type="submission" date="2018-11" db="EMBL/GenBank/DDBJ databases">
        <authorList>
            <person name="Li F."/>
        </authorList>
    </citation>
    <scope>NUCLEOTIDE SEQUENCE [LARGE SCALE GENOMIC DNA]</scope>
    <source>
        <strain evidence="4 5">Gsoil 097</strain>
    </source>
</reference>
<evidence type="ECO:0000256" key="2">
    <source>
        <dbReference type="ARBA" id="ARBA00023002"/>
    </source>
</evidence>
<dbReference type="CDD" id="cd05233">
    <property type="entry name" value="SDR_c"/>
    <property type="match status" value="1"/>
</dbReference>
<organism evidence="4 5">
    <name type="scientific">Nocardioides marmoriginsengisoli</name>
    <dbReference type="NCBI Taxonomy" id="661483"/>
    <lineage>
        <taxon>Bacteria</taxon>
        <taxon>Bacillati</taxon>
        <taxon>Actinomycetota</taxon>
        <taxon>Actinomycetes</taxon>
        <taxon>Propionibacteriales</taxon>
        <taxon>Nocardioidaceae</taxon>
        <taxon>Nocardioides</taxon>
    </lineage>
</organism>
<evidence type="ECO:0000256" key="1">
    <source>
        <dbReference type="ARBA" id="ARBA00006484"/>
    </source>
</evidence>
<dbReference type="Proteomes" id="UP000267128">
    <property type="component" value="Unassembled WGS sequence"/>
</dbReference>
<dbReference type="PROSITE" id="PS00061">
    <property type="entry name" value="ADH_SHORT"/>
    <property type="match status" value="1"/>
</dbReference>
<dbReference type="InterPro" id="IPR057326">
    <property type="entry name" value="KR_dom"/>
</dbReference>
<name>A0A3N0CFH5_9ACTN</name>
<dbReference type="OrthoDB" id="517007at2"/>
<dbReference type="GO" id="GO:0016491">
    <property type="term" value="F:oxidoreductase activity"/>
    <property type="evidence" value="ECO:0007669"/>
    <property type="project" value="UniProtKB-KW"/>
</dbReference>
<dbReference type="RefSeq" id="WP_123227501.1">
    <property type="nucleotide sequence ID" value="NZ_RJSE01000007.1"/>
</dbReference>
<keyword evidence="5" id="KW-1185">Reference proteome</keyword>